<keyword evidence="1" id="KW-0175">Coiled coil</keyword>
<reference evidence="2 3" key="1">
    <citation type="submission" date="2023-03" db="EMBL/GenBank/DDBJ databases">
        <title>Complete genome sequences of several Auritidibacter ignavus strains isolated from ear infections.</title>
        <authorList>
            <person name="Baehr T."/>
            <person name="Baumhoegger A.M."/>
        </authorList>
    </citation>
    <scope>NUCLEOTIDE SEQUENCE [LARGE SCALE GENOMIC DNA]</scope>
    <source>
        <strain evidence="2 3">BABAE-6</strain>
    </source>
</reference>
<evidence type="ECO:0000313" key="3">
    <source>
        <dbReference type="Proteomes" id="UP001224674"/>
    </source>
</evidence>
<dbReference type="EMBL" id="CP122566">
    <property type="protein sequence ID" value="WGH93885.1"/>
    <property type="molecule type" value="Genomic_DNA"/>
</dbReference>
<protein>
    <submittedName>
        <fullName evidence="2">Uncharacterized protein</fullName>
    </submittedName>
</protein>
<evidence type="ECO:0000313" key="2">
    <source>
        <dbReference type="EMBL" id="WGH93885.1"/>
    </source>
</evidence>
<sequence>MTEEMIALIATAIGSPVLVKIVEALIKWSSGRVSREKRLEQKIDQLEEENTQLRRDIQQAEDLAHQSRRQAEEKVHQYRLKMYQHGIKPEE</sequence>
<dbReference type="AlphaFoldDB" id="A0AAJ6DCP9"/>
<feature type="coiled-coil region" evidence="1">
    <location>
        <begin position="36"/>
        <end position="77"/>
    </location>
</feature>
<accession>A0AAJ6DCP9</accession>
<name>A0AAJ6DCP9_9MICC</name>
<dbReference type="RefSeq" id="WP_279675165.1">
    <property type="nucleotide sequence ID" value="NZ_CP122566.1"/>
</dbReference>
<keyword evidence="3" id="KW-1185">Reference proteome</keyword>
<proteinExistence type="predicted"/>
<evidence type="ECO:0000256" key="1">
    <source>
        <dbReference type="SAM" id="Coils"/>
    </source>
</evidence>
<dbReference type="Proteomes" id="UP001224674">
    <property type="component" value="Chromosome"/>
</dbReference>
<gene>
    <name evidence="2" type="ORF">QDX21_03540</name>
</gene>
<organism evidence="2 3">
    <name type="scientific">Auritidibacter ignavus</name>
    <dbReference type="NCBI Taxonomy" id="678932"/>
    <lineage>
        <taxon>Bacteria</taxon>
        <taxon>Bacillati</taxon>
        <taxon>Actinomycetota</taxon>
        <taxon>Actinomycetes</taxon>
        <taxon>Micrococcales</taxon>
        <taxon>Micrococcaceae</taxon>
        <taxon>Auritidibacter</taxon>
    </lineage>
</organism>